<dbReference type="SUPFAM" id="SSF48371">
    <property type="entry name" value="ARM repeat"/>
    <property type="match status" value="1"/>
</dbReference>
<evidence type="ECO:0000256" key="2">
    <source>
        <dbReference type="ARBA" id="ARBA00022738"/>
    </source>
</evidence>
<proteinExistence type="predicted"/>
<dbReference type="InterPro" id="IPR016024">
    <property type="entry name" value="ARM-type_fold"/>
</dbReference>
<organism evidence="3 4">
    <name type="scientific">Thermoleptolyngbya sichuanensis A183</name>
    <dbReference type="NCBI Taxonomy" id="2737172"/>
    <lineage>
        <taxon>Bacteria</taxon>
        <taxon>Bacillati</taxon>
        <taxon>Cyanobacteriota</taxon>
        <taxon>Cyanophyceae</taxon>
        <taxon>Oculatellales</taxon>
        <taxon>Oculatellaceae</taxon>
        <taxon>Thermoleptolyngbya</taxon>
        <taxon>Thermoleptolyngbya sichuanensis</taxon>
    </lineage>
</organism>
<gene>
    <name evidence="3" type="ORF">HPC62_05070</name>
</gene>
<dbReference type="AlphaFoldDB" id="A0A6M8BER4"/>
<protein>
    <recommendedName>
        <fullName evidence="5">HEAT repeat domain-containing protein</fullName>
    </recommendedName>
</protein>
<dbReference type="InterPro" id="IPR011989">
    <property type="entry name" value="ARM-like"/>
</dbReference>
<evidence type="ECO:0000256" key="1">
    <source>
        <dbReference type="ARBA" id="ARBA00022549"/>
    </source>
</evidence>
<keyword evidence="2" id="KW-0605">Phycobilisome</keyword>
<dbReference type="RefSeq" id="WP_172354040.1">
    <property type="nucleotide sequence ID" value="NZ_CP053661.1"/>
</dbReference>
<keyword evidence="4" id="KW-1185">Reference proteome</keyword>
<evidence type="ECO:0008006" key="5">
    <source>
        <dbReference type="Google" id="ProtNLM"/>
    </source>
</evidence>
<dbReference type="GO" id="GO:0030089">
    <property type="term" value="C:phycobilisome"/>
    <property type="evidence" value="ECO:0007669"/>
    <property type="project" value="UniProtKB-KW"/>
</dbReference>
<reference evidence="3 4" key="1">
    <citation type="submission" date="2020-05" db="EMBL/GenBank/DDBJ databases">
        <title>Complete genome sequence of of a novel Thermoleptolyngbya strain isolated from hot springs of Ganzi, Sichuan China.</title>
        <authorList>
            <person name="Tang J."/>
            <person name="Daroch M."/>
            <person name="Li L."/>
            <person name="Waleron K."/>
            <person name="Waleron M."/>
            <person name="Waleron M."/>
        </authorList>
    </citation>
    <scope>NUCLEOTIDE SEQUENCE [LARGE SCALE GENOMIC DNA]</scope>
    <source>
        <strain evidence="3 4">PKUAC-SCTA183</strain>
    </source>
</reference>
<sequence>MNLASIKQQFPESASNIEALETLGLATRQPGWINTLDLDKAMTACWLLGKIGDDQDADAIADVLAGQRSELWVQAAASLSSIMTQRHLGPLLSILETSFDPAQRESVVYALSFQSDSKITPQVIRVLTDVATHRGEAPSVRAQALEGLGNQLSQELLTLHQELLTLYQEAVNAILTALDDSEAVIRFWACFAAGCLKSKEALSKLQFLAQNDKTFVDGWWTVSQEAEDAIALINRD</sequence>
<keyword evidence="1" id="KW-0042">Antenna complex</keyword>
<dbReference type="EMBL" id="CP053661">
    <property type="protein sequence ID" value="QKD81643.1"/>
    <property type="molecule type" value="Genomic_DNA"/>
</dbReference>
<dbReference type="KEGG" id="theu:HPC62_05070"/>
<evidence type="ECO:0000313" key="4">
    <source>
        <dbReference type="Proteomes" id="UP000505210"/>
    </source>
</evidence>
<name>A0A6M8BER4_9CYAN</name>
<accession>A0A6M8BER4</accession>
<dbReference type="Gene3D" id="1.25.10.10">
    <property type="entry name" value="Leucine-rich Repeat Variant"/>
    <property type="match status" value="1"/>
</dbReference>
<dbReference type="Proteomes" id="UP000505210">
    <property type="component" value="Chromosome"/>
</dbReference>
<evidence type="ECO:0000313" key="3">
    <source>
        <dbReference type="EMBL" id="QKD81643.1"/>
    </source>
</evidence>